<name>A0A1Y6CXL6_9BACT</name>
<organism evidence="5 6">
    <name type="scientific">Pseudobacteriovorax antillogorgiicola</name>
    <dbReference type="NCBI Taxonomy" id="1513793"/>
    <lineage>
        <taxon>Bacteria</taxon>
        <taxon>Pseudomonadati</taxon>
        <taxon>Bdellovibrionota</taxon>
        <taxon>Oligoflexia</taxon>
        <taxon>Oligoflexales</taxon>
        <taxon>Pseudobacteriovoracaceae</taxon>
        <taxon>Pseudobacteriovorax</taxon>
    </lineage>
</organism>
<dbReference type="GO" id="GO:0004000">
    <property type="term" value="F:adenosine deaminase activity"/>
    <property type="evidence" value="ECO:0007669"/>
    <property type="project" value="TreeGrafter"/>
</dbReference>
<dbReference type="PANTHER" id="PTHR11409">
    <property type="entry name" value="ADENOSINE DEAMINASE"/>
    <property type="match status" value="1"/>
</dbReference>
<protein>
    <submittedName>
        <fullName evidence="5">Adenosine deaminase</fullName>
    </submittedName>
</protein>
<reference evidence="6" key="1">
    <citation type="submission" date="2017-04" db="EMBL/GenBank/DDBJ databases">
        <authorList>
            <person name="Varghese N."/>
            <person name="Submissions S."/>
        </authorList>
    </citation>
    <scope>NUCLEOTIDE SEQUENCE [LARGE SCALE GENOMIC DNA]</scope>
    <source>
        <strain evidence="6">RKEM611</strain>
    </source>
</reference>
<keyword evidence="6" id="KW-1185">Reference proteome</keyword>
<dbReference type="GO" id="GO:0046872">
    <property type="term" value="F:metal ion binding"/>
    <property type="evidence" value="ECO:0007669"/>
    <property type="project" value="UniProtKB-KW"/>
</dbReference>
<evidence type="ECO:0000256" key="3">
    <source>
        <dbReference type="ARBA" id="ARBA00022801"/>
    </source>
</evidence>
<dbReference type="Proteomes" id="UP000192907">
    <property type="component" value="Unassembled WGS sequence"/>
</dbReference>
<keyword evidence="2" id="KW-0479">Metal-binding</keyword>
<dbReference type="EMBL" id="FWZT01000038">
    <property type="protein sequence ID" value="SMF81866.1"/>
    <property type="molecule type" value="Genomic_DNA"/>
</dbReference>
<dbReference type="InterPro" id="IPR001365">
    <property type="entry name" value="A_deaminase_dom"/>
</dbReference>
<feature type="domain" description="Adenosine deaminase" evidence="4">
    <location>
        <begin position="200"/>
        <end position="476"/>
    </location>
</feature>
<dbReference type="InterPro" id="IPR006330">
    <property type="entry name" value="Ado/ade_deaminase"/>
</dbReference>
<accession>A0A1Y6CXL6</accession>
<proteinExistence type="predicted"/>
<keyword evidence="3" id="KW-0378">Hydrolase</keyword>
<dbReference type="SUPFAM" id="SSF51556">
    <property type="entry name" value="Metallo-dependent hydrolases"/>
    <property type="match status" value="1"/>
</dbReference>
<dbReference type="GO" id="GO:0046103">
    <property type="term" value="P:inosine biosynthetic process"/>
    <property type="evidence" value="ECO:0007669"/>
    <property type="project" value="TreeGrafter"/>
</dbReference>
<dbReference type="PANTHER" id="PTHR11409:SF39">
    <property type="entry name" value="ADENOSINE DEAMINASE 2"/>
    <property type="match status" value="1"/>
</dbReference>
<evidence type="ECO:0000256" key="2">
    <source>
        <dbReference type="ARBA" id="ARBA00022723"/>
    </source>
</evidence>
<dbReference type="Gene3D" id="3.20.20.140">
    <property type="entry name" value="Metal-dependent hydrolases"/>
    <property type="match status" value="1"/>
</dbReference>
<dbReference type="RefSeq" id="WP_132326054.1">
    <property type="nucleotide sequence ID" value="NZ_FWZT01000038.1"/>
</dbReference>
<dbReference type="InterPro" id="IPR032466">
    <property type="entry name" value="Metal_Hydrolase"/>
</dbReference>
<evidence type="ECO:0000313" key="6">
    <source>
        <dbReference type="Proteomes" id="UP000192907"/>
    </source>
</evidence>
<comment type="cofactor">
    <cofactor evidence="1">
        <name>Zn(2+)</name>
        <dbReference type="ChEBI" id="CHEBI:29105"/>
    </cofactor>
</comment>
<dbReference type="Pfam" id="PF00962">
    <property type="entry name" value="A_deaminase"/>
    <property type="match status" value="1"/>
</dbReference>
<dbReference type="AlphaFoldDB" id="A0A1Y6CXL6"/>
<dbReference type="OrthoDB" id="105475at2"/>
<evidence type="ECO:0000313" key="5">
    <source>
        <dbReference type="EMBL" id="SMF81866.1"/>
    </source>
</evidence>
<dbReference type="STRING" id="1513793.SAMN06296036_13817"/>
<evidence type="ECO:0000256" key="1">
    <source>
        <dbReference type="ARBA" id="ARBA00001947"/>
    </source>
</evidence>
<dbReference type="GO" id="GO:0006154">
    <property type="term" value="P:adenosine catabolic process"/>
    <property type="evidence" value="ECO:0007669"/>
    <property type="project" value="TreeGrafter"/>
</dbReference>
<evidence type="ECO:0000259" key="4">
    <source>
        <dbReference type="Pfam" id="PF00962"/>
    </source>
</evidence>
<sequence length="492" mass="56132">MSRIIIFVILVSCTTIPKDSKPHDLDIVVESHLKAYDTAREFLKERIKVGKAVTRDEWESLLAKQAIPANQKLLAQIDQRHKLAIAQAKETARQSSLFSLAKVRQDDLVEKFCAEIPKGGALHLHPSGMIHKEPLRKLMVRVNPKVSRKIIEDLIKSGAGNLYPGELDFLNDLPPTPYIDLSPEQQERMVGLFFLPQGAHPFSRFEAVFNFTSLIHKADFDAKRVYYSYFTALAKEQGIFYQELSKGMKANPDGLAYYDELALWLEKEHGVRTNFLMSYGRWASAKRHFQKTAELIKQDIPPRVVGVNMVGYEAHEPLLEKGQGLYGQLLLHPDRPIHTSAHVGEHGDPRNLRDAMIMKIERLGHGVLLADQVLELEIARRLGVVIETSVLSNLKLGVIEDVAEHPFLKFLRLGLRVSLSTDDEGIFRTNINQECQAAILYTDIEYSELKEVFENSLHTAFLEEQEKSELIEKLKERFKDFEKSWLMKLKSL</sequence>
<gene>
    <name evidence="5" type="ORF">SAMN06296036_13817</name>
</gene>